<sequence length="354" mass="38905">MGYLMSNGVFRISLQVEDDPAGLAKRLIAFFTPYLLVENNDATPDLTVCLHAPQAFKDSWKARCQTPHLIRKSYAEGFTLKVWQGDLPNGDSVAWDPESKVGYRCSISTRKVDFYGAEDAFIHLIELVRYYGLLVESAKGSAVLHSSAVVSLSRESVTAFAGVKGAGKTTTMLEYLLAGKHSYYSGDKLLLDVQDGRVRARGWPDYPHIGLGSLRQHPRLIEEFPELTGMINDPACADRHKVLIAPERFAEVFGRAPTGSSWLDEVVLPQVTQSAEVPPQPLSTAEILALIDGDSVFEWPAHFTISTWHGIPPSGTDIPCALSDGLRQALSRLRWTYRPGHRSAPASDSLVTPA</sequence>
<comment type="caution">
    <text evidence="1">The sequence shown here is derived from an EMBL/GenBank/DDBJ whole genome shotgun (WGS) entry which is preliminary data.</text>
</comment>
<dbReference type="RefSeq" id="WP_122341191.1">
    <property type="nucleotide sequence ID" value="NZ_RBUY01000171.1"/>
</dbReference>
<dbReference type="AlphaFoldDB" id="A0A3M6ERV1"/>
<name>A0A3M6ERV1_9PSED</name>
<proteinExistence type="predicted"/>
<evidence type="ECO:0008006" key="3">
    <source>
        <dbReference type="Google" id="ProtNLM"/>
    </source>
</evidence>
<evidence type="ECO:0000313" key="1">
    <source>
        <dbReference type="EMBL" id="RMV71068.1"/>
    </source>
</evidence>
<accession>A0A3M6ERV1</accession>
<evidence type="ECO:0000313" key="2">
    <source>
        <dbReference type="Proteomes" id="UP000269872"/>
    </source>
</evidence>
<dbReference type="EMBL" id="RBUY01000171">
    <property type="protein sequence ID" value="RMV71068.1"/>
    <property type="molecule type" value="Genomic_DNA"/>
</dbReference>
<protein>
    <recommendedName>
        <fullName evidence="3">HPr kinase</fullName>
    </recommendedName>
</protein>
<organism evidence="1 2">
    <name type="scientific">Pseudomonas caricapapayae</name>
    <dbReference type="NCBI Taxonomy" id="46678"/>
    <lineage>
        <taxon>Bacteria</taxon>
        <taxon>Pseudomonadati</taxon>
        <taxon>Pseudomonadota</taxon>
        <taxon>Gammaproteobacteria</taxon>
        <taxon>Pseudomonadales</taxon>
        <taxon>Pseudomonadaceae</taxon>
        <taxon>Pseudomonas</taxon>
    </lineage>
</organism>
<dbReference type="Proteomes" id="UP000269872">
    <property type="component" value="Unassembled WGS sequence"/>
</dbReference>
<gene>
    <name evidence="1" type="ORF">ALP05_200120</name>
</gene>
<reference evidence="1 2" key="1">
    <citation type="submission" date="2018-08" db="EMBL/GenBank/DDBJ databases">
        <title>Recombination of ecologically and evolutionarily significant loci maintains genetic cohesion in the Pseudomonas syringae species complex.</title>
        <authorList>
            <person name="Dillon M."/>
            <person name="Thakur S."/>
            <person name="Almeida R.N.D."/>
            <person name="Weir B.S."/>
            <person name="Guttman D.S."/>
        </authorList>
    </citation>
    <scope>NUCLEOTIDE SEQUENCE [LARGE SCALE GENOMIC DNA]</scope>
    <source>
        <strain evidence="1 2">ICMP 7496</strain>
    </source>
</reference>